<feature type="region of interest" description="LID" evidence="10">
    <location>
        <begin position="110"/>
        <end position="120"/>
    </location>
</feature>
<evidence type="ECO:0000256" key="9">
    <source>
        <dbReference type="ARBA" id="ARBA00023242"/>
    </source>
</evidence>
<evidence type="ECO:0000256" key="8">
    <source>
        <dbReference type="ARBA" id="ARBA00022840"/>
    </source>
</evidence>
<dbReference type="Proteomes" id="UP001367676">
    <property type="component" value="Unassembled WGS sequence"/>
</dbReference>
<comment type="function">
    <text evidence="10">Broad-specificity nucleoside monophosphate (NMP) kinase that catalyzes the reversible transfer of the terminal phosphate group between nucleoside triphosphates and monophosphates. Has also ATPase activity. Involved in the late cytoplasmic maturation steps of the 40S ribosomal particles, specifically 18S rRNA maturation. While NMP activity is not required for ribosome maturation, ATPase activity is. Associates transiently with small ribosomal subunit protein uS11. ATP hydrolysis breaks the interaction with uS11. May temporarily remove uS11 from the ribosome to enable a conformational change of the ribosomal RNA that is needed for the final maturation step of the small ribosomal subunit. Its NMP activity may have a role in nuclear energy homeostasis.</text>
</comment>
<comment type="catalytic activity">
    <reaction evidence="10">
        <text>ATP + H2O = ADP + phosphate + H(+)</text>
        <dbReference type="Rhea" id="RHEA:13065"/>
        <dbReference type="ChEBI" id="CHEBI:15377"/>
        <dbReference type="ChEBI" id="CHEBI:15378"/>
        <dbReference type="ChEBI" id="CHEBI:30616"/>
        <dbReference type="ChEBI" id="CHEBI:43474"/>
        <dbReference type="ChEBI" id="CHEBI:456216"/>
    </reaction>
</comment>
<dbReference type="PANTHER" id="PTHR12595">
    <property type="entry name" value="POS9-ACTIVATING FACTOR FAP7-RELATED"/>
    <property type="match status" value="1"/>
</dbReference>
<keyword evidence="5 10" id="KW-0808">Transferase</keyword>
<dbReference type="GO" id="GO:0004017">
    <property type="term" value="F:AMP kinase activity"/>
    <property type="evidence" value="ECO:0007669"/>
    <property type="project" value="UniProtKB-UniRule"/>
</dbReference>
<evidence type="ECO:0000256" key="10">
    <source>
        <dbReference type="HAMAP-Rule" id="MF_03173"/>
    </source>
</evidence>
<dbReference type="GO" id="GO:0005737">
    <property type="term" value="C:cytoplasm"/>
    <property type="evidence" value="ECO:0007669"/>
    <property type="project" value="UniProtKB-SubCell"/>
</dbReference>
<organism evidence="11 12">
    <name type="scientific">Parthenolecanium corni</name>
    <dbReference type="NCBI Taxonomy" id="536013"/>
    <lineage>
        <taxon>Eukaryota</taxon>
        <taxon>Metazoa</taxon>
        <taxon>Ecdysozoa</taxon>
        <taxon>Arthropoda</taxon>
        <taxon>Hexapoda</taxon>
        <taxon>Insecta</taxon>
        <taxon>Pterygota</taxon>
        <taxon>Neoptera</taxon>
        <taxon>Paraneoptera</taxon>
        <taxon>Hemiptera</taxon>
        <taxon>Sternorrhyncha</taxon>
        <taxon>Coccoidea</taxon>
        <taxon>Coccidae</taxon>
        <taxon>Parthenolecanium</taxon>
    </lineage>
</organism>
<feature type="binding site" evidence="10">
    <location>
        <position position="111"/>
    </location>
    <ligand>
        <name>ATP</name>
        <dbReference type="ChEBI" id="CHEBI:30616"/>
    </ligand>
</feature>
<keyword evidence="3 10" id="KW-0690">Ribosome biogenesis</keyword>
<dbReference type="GO" id="GO:0005634">
    <property type="term" value="C:nucleus"/>
    <property type="evidence" value="ECO:0007669"/>
    <property type="project" value="UniProtKB-SubCell"/>
</dbReference>
<comment type="caution">
    <text evidence="11">The sequence shown here is derived from an EMBL/GenBank/DDBJ whole genome shotgun (WGS) entry which is preliminary data.</text>
</comment>
<keyword evidence="12" id="KW-1185">Reference proteome</keyword>
<feature type="region of interest" description="NMPbind" evidence="10">
    <location>
        <begin position="35"/>
        <end position="58"/>
    </location>
</feature>
<keyword evidence="6 10" id="KW-0547">Nucleotide-binding</keyword>
<keyword evidence="2 10" id="KW-0963">Cytoplasm</keyword>
<feature type="binding site" evidence="10">
    <location>
        <position position="15"/>
    </location>
    <ligand>
        <name>ATP</name>
        <dbReference type="ChEBI" id="CHEBI:30616"/>
    </ligand>
</feature>
<keyword evidence="9 10" id="KW-0539">Nucleus</keyword>
<feature type="binding site" evidence="10">
    <location>
        <position position="20"/>
    </location>
    <ligand>
        <name>ATP</name>
        <dbReference type="ChEBI" id="CHEBI:30616"/>
    </ligand>
</feature>
<dbReference type="InterPro" id="IPR020618">
    <property type="entry name" value="Adenyl_kinase_AK6"/>
</dbReference>
<comment type="caution">
    <text evidence="10">Lacks conserved residue(s) required for the propagation of feature annotation.</text>
</comment>
<dbReference type="GO" id="GO:0042274">
    <property type="term" value="P:ribosomal small subunit biogenesis"/>
    <property type="evidence" value="ECO:0007669"/>
    <property type="project" value="UniProtKB-UniRule"/>
</dbReference>
<dbReference type="EMBL" id="JBBCAQ010000033">
    <property type="protein sequence ID" value="KAK7582770.1"/>
    <property type="molecule type" value="Genomic_DNA"/>
</dbReference>
<protein>
    <recommendedName>
        <fullName evidence="10">Adenylate kinase isoenzyme 6 homolog</fullName>
        <shortName evidence="10">AK6</shortName>
        <ecNumber evidence="10">2.7.4.3</ecNumber>
    </recommendedName>
    <alternativeName>
        <fullName evidence="10">Dual activity adenylate kinase/ATPase</fullName>
        <shortName evidence="10">AK/ATPase</shortName>
    </alternativeName>
</protein>
<name>A0AAN9TQI7_9HEMI</name>
<evidence type="ECO:0000256" key="3">
    <source>
        <dbReference type="ARBA" id="ARBA00022517"/>
    </source>
</evidence>
<dbReference type="GO" id="GO:0005524">
    <property type="term" value="F:ATP binding"/>
    <property type="evidence" value="ECO:0007669"/>
    <property type="project" value="UniProtKB-KW"/>
</dbReference>
<proteinExistence type="inferred from homology"/>
<comment type="subunit">
    <text evidence="10">Monomer and homodimer. Interacts with small ribosomal subunit protein uS11. Not a structural component of 43S pre-ribosomes, but transiently interacts with them by binding to uS11.</text>
</comment>
<dbReference type="Pfam" id="PF13238">
    <property type="entry name" value="AAA_18"/>
    <property type="match status" value="1"/>
</dbReference>
<comment type="similarity">
    <text evidence="10">Belongs to the adenylate kinase family. AK6 subfamily.</text>
</comment>
<dbReference type="GO" id="GO:0006364">
    <property type="term" value="P:rRNA processing"/>
    <property type="evidence" value="ECO:0007669"/>
    <property type="project" value="UniProtKB-KW"/>
</dbReference>
<dbReference type="EC" id="2.7.4.3" evidence="10"/>
<feature type="binding site" evidence="10">
    <location>
        <position position="19"/>
    </location>
    <ligand>
        <name>ATP</name>
        <dbReference type="ChEBI" id="CHEBI:30616"/>
    </ligand>
</feature>
<evidence type="ECO:0000256" key="7">
    <source>
        <dbReference type="ARBA" id="ARBA00022777"/>
    </source>
</evidence>
<keyword evidence="7 10" id="KW-0418">Kinase</keyword>
<sequence length="176" mass="20410">MTRAKPNILITGTPGVGKSTLCSEVLKCVDFEWLEISKIAKSRDCLSGYDEKLHCPILDEDKIIDELDPIVESGGKIIEYHGCDFFPERWFDVVFVLRTNNTVLYDRLKERGYNDLKIRQNVECEIFQSILEEAMESYDQKIVSELHNNDTKDMENNIKTVVDWINEWSKITGKKN</sequence>
<keyword evidence="4 10" id="KW-0698">rRNA processing</keyword>
<evidence type="ECO:0000256" key="5">
    <source>
        <dbReference type="ARBA" id="ARBA00022679"/>
    </source>
</evidence>
<keyword evidence="8 10" id="KW-0067">ATP-binding</keyword>
<evidence type="ECO:0000256" key="1">
    <source>
        <dbReference type="ARBA" id="ARBA00000582"/>
    </source>
</evidence>
<dbReference type="AlphaFoldDB" id="A0AAN9TQI7"/>
<feature type="binding site" evidence="10">
    <location>
        <position position="18"/>
    </location>
    <ligand>
        <name>ATP</name>
        <dbReference type="ChEBI" id="CHEBI:30616"/>
    </ligand>
</feature>
<evidence type="ECO:0000256" key="6">
    <source>
        <dbReference type="ARBA" id="ARBA00022741"/>
    </source>
</evidence>
<comment type="catalytic activity">
    <reaction evidence="1 10">
        <text>AMP + ATP = 2 ADP</text>
        <dbReference type="Rhea" id="RHEA:12973"/>
        <dbReference type="ChEBI" id="CHEBI:30616"/>
        <dbReference type="ChEBI" id="CHEBI:456215"/>
        <dbReference type="ChEBI" id="CHEBI:456216"/>
        <dbReference type="EC" id="2.7.4.3"/>
    </reaction>
</comment>
<dbReference type="SUPFAM" id="SSF52540">
    <property type="entry name" value="P-loop containing nucleoside triphosphate hydrolases"/>
    <property type="match status" value="1"/>
</dbReference>
<evidence type="ECO:0000256" key="4">
    <source>
        <dbReference type="ARBA" id="ARBA00022552"/>
    </source>
</evidence>
<dbReference type="GO" id="GO:0016887">
    <property type="term" value="F:ATP hydrolysis activity"/>
    <property type="evidence" value="ECO:0007669"/>
    <property type="project" value="UniProtKB-UniRule"/>
</dbReference>
<dbReference type="PANTHER" id="PTHR12595:SF0">
    <property type="entry name" value="ADENYLATE KINASE ISOENZYME 6"/>
    <property type="match status" value="1"/>
</dbReference>
<dbReference type="InterPro" id="IPR027417">
    <property type="entry name" value="P-loop_NTPase"/>
</dbReference>
<dbReference type="FunFam" id="3.40.50.300:FF:000372">
    <property type="entry name" value="Adenylate kinase isoenzyme 6 homolog"/>
    <property type="match status" value="1"/>
</dbReference>
<reference evidence="11 12" key="1">
    <citation type="submission" date="2024-03" db="EMBL/GenBank/DDBJ databases">
        <title>Adaptation during the transition from Ophiocordyceps entomopathogen to insect associate is accompanied by gene loss and intensified selection.</title>
        <authorList>
            <person name="Ward C.M."/>
            <person name="Onetto C.A."/>
            <person name="Borneman A.R."/>
        </authorList>
    </citation>
    <scope>NUCLEOTIDE SEQUENCE [LARGE SCALE GENOMIC DNA]</scope>
    <source>
        <strain evidence="11">AWRI1</strain>
        <tissue evidence="11">Single Adult Female</tissue>
    </source>
</reference>
<dbReference type="Gene3D" id="3.40.50.300">
    <property type="entry name" value="P-loop containing nucleotide triphosphate hydrolases"/>
    <property type="match status" value="1"/>
</dbReference>
<gene>
    <name evidence="11" type="ORF">V9T40_014215</name>
</gene>
<feature type="binding site" evidence="10">
    <location>
        <position position="17"/>
    </location>
    <ligand>
        <name>ATP</name>
        <dbReference type="ChEBI" id="CHEBI:30616"/>
    </ligand>
</feature>
<evidence type="ECO:0000256" key="2">
    <source>
        <dbReference type="ARBA" id="ARBA00022490"/>
    </source>
</evidence>
<evidence type="ECO:0000313" key="12">
    <source>
        <dbReference type="Proteomes" id="UP001367676"/>
    </source>
</evidence>
<accession>A0AAN9TQI7</accession>
<evidence type="ECO:0000313" key="11">
    <source>
        <dbReference type="EMBL" id="KAK7582770.1"/>
    </source>
</evidence>
<dbReference type="HAMAP" id="MF_00039">
    <property type="entry name" value="Adenylate_kinase_AK6"/>
    <property type="match status" value="1"/>
</dbReference>
<comment type="subcellular location">
    <subcellularLocation>
        <location evidence="10">Cytoplasm</location>
    </subcellularLocation>
    <subcellularLocation>
        <location evidence="10">Nucleus</location>
    </subcellularLocation>
</comment>